<evidence type="ECO:0000313" key="1">
    <source>
        <dbReference type="EMBL" id="CAH1414748.1"/>
    </source>
</evidence>
<keyword evidence="2" id="KW-1185">Reference proteome</keyword>
<comment type="caution">
    <text evidence="1">The sequence shown here is derived from an EMBL/GenBank/DDBJ whole genome shotgun (WGS) entry which is preliminary data.</text>
</comment>
<evidence type="ECO:0000313" key="2">
    <source>
        <dbReference type="Proteomes" id="UP001157418"/>
    </source>
</evidence>
<organism evidence="1 2">
    <name type="scientific">Lactuca virosa</name>
    <dbReference type="NCBI Taxonomy" id="75947"/>
    <lineage>
        <taxon>Eukaryota</taxon>
        <taxon>Viridiplantae</taxon>
        <taxon>Streptophyta</taxon>
        <taxon>Embryophyta</taxon>
        <taxon>Tracheophyta</taxon>
        <taxon>Spermatophyta</taxon>
        <taxon>Magnoliopsida</taxon>
        <taxon>eudicotyledons</taxon>
        <taxon>Gunneridae</taxon>
        <taxon>Pentapetalae</taxon>
        <taxon>asterids</taxon>
        <taxon>campanulids</taxon>
        <taxon>Asterales</taxon>
        <taxon>Asteraceae</taxon>
        <taxon>Cichorioideae</taxon>
        <taxon>Cichorieae</taxon>
        <taxon>Lactucinae</taxon>
        <taxon>Lactuca</taxon>
    </lineage>
</organism>
<gene>
    <name evidence="1" type="ORF">LVIROSA_LOCUS2644</name>
</gene>
<name>A0AAU9M1C5_9ASTR</name>
<protein>
    <submittedName>
        <fullName evidence="1">Uncharacterized protein</fullName>
    </submittedName>
</protein>
<accession>A0AAU9M1C5</accession>
<dbReference type="EMBL" id="CAKMRJ010000001">
    <property type="protein sequence ID" value="CAH1414748.1"/>
    <property type="molecule type" value="Genomic_DNA"/>
</dbReference>
<dbReference type="Proteomes" id="UP001157418">
    <property type="component" value="Unassembled WGS sequence"/>
</dbReference>
<dbReference type="AlphaFoldDB" id="A0AAU9M1C5"/>
<proteinExistence type="predicted"/>
<reference evidence="1 2" key="1">
    <citation type="submission" date="2022-01" db="EMBL/GenBank/DDBJ databases">
        <authorList>
            <person name="Xiong W."/>
            <person name="Schranz E."/>
        </authorList>
    </citation>
    <scope>NUCLEOTIDE SEQUENCE [LARGE SCALE GENOMIC DNA]</scope>
</reference>
<sequence length="138" mass="15789">MTNKALNTNALKKLLAMDGWNKSTLIGEAISLHHLVEIQKLLEVEVNFLNGEHNWSKWFNWLRMSILEEHNLERIAWIKNPGVPIFLRAKENYTSTANTFGKTLQVEGNNWVHLDLLYGIACILTTTNTPINREATCS</sequence>